<keyword evidence="2" id="KW-0433">Leucine-rich repeat</keyword>
<dbReference type="SUPFAM" id="SSF52058">
    <property type="entry name" value="L domain-like"/>
    <property type="match status" value="1"/>
</dbReference>
<keyword evidence="6" id="KW-1133">Transmembrane helix</keyword>
<dbReference type="InterPro" id="IPR032675">
    <property type="entry name" value="LRR_dom_sf"/>
</dbReference>
<keyword evidence="5" id="KW-0677">Repeat</keyword>
<organism evidence="10 11">
    <name type="scientific">Morus notabilis</name>
    <dbReference type="NCBI Taxonomy" id="981085"/>
    <lineage>
        <taxon>Eukaryota</taxon>
        <taxon>Viridiplantae</taxon>
        <taxon>Streptophyta</taxon>
        <taxon>Embryophyta</taxon>
        <taxon>Tracheophyta</taxon>
        <taxon>Spermatophyta</taxon>
        <taxon>Magnoliopsida</taxon>
        <taxon>eudicotyledons</taxon>
        <taxon>Gunneridae</taxon>
        <taxon>Pentapetalae</taxon>
        <taxon>rosids</taxon>
        <taxon>fabids</taxon>
        <taxon>Rosales</taxon>
        <taxon>Moraceae</taxon>
        <taxon>Moreae</taxon>
        <taxon>Morus</taxon>
    </lineage>
</organism>
<reference evidence="11" key="1">
    <citation type="submission" date="2013-01" db="EMBL/GenBank/DDBJ databases">
        <title>Draft Genome Sequence of a Mulberry Tree, Morus notabilis C.K. Schneid.</title>
        <authorList>
            <person name="He N."/>
            <person name="Zhao S."/>
        </authorList>
    </citation>
    <scope>NUCLEOTIDE SEQUENCE</scope>
</reference>
<dbReference type="KEGG" id="mnt:21386668"/>
<feature type="signal peptide" evidence="8">
    <location>
        <begin position="1"/>
        <end position="26"/>
    </location>
</feature>
<keyword evidence="4 8" id="KW-0732">Signal</keyword>
<name>W9S3X6_9ROSA</name>
<keyword evidence="11" id="KW-1185">Reference proteome</keyword>
<dbReference type="PRINTS" id="PR00019">
    <property type="entry name" value="LEURICHRPT"/>
</dbReference>
<accession>W9S3X6</accession>
<comment type="subcellular location">
    <subcellularLocation>
        <location evidence="1">Membrane</location>
        <topology evidence="1">Single-pass membrane protein</topology>
    </subcellularLocation>
</comment>
<evidence type="ECO:0000256" key="6">
    <source>
        <dbReference type="ARBA" id="ARBA00022989"/>
    </source>
</evidence>
<feature type="chain" id="PRO_5004928897" description="Malectin-like domain-containing protein" evidence="8">
    <location>
        <begin position="27"/>
        <end position="543"/>
    </location>
</feature>
<evidence type="ECO:0000259" key="9">
    <source>
        <dbReference type="Pfam" id="PF12819"/>
    </source>
</evidence>
<dbReference type="Proteomes" id="UP000030645">
    <property type="component" value="Unassembled WGS sequence"/>
</dbReference>
<evidence type="ECO:0000256" key="4">
    <source>
        <dbReference type="ARBA" id="ARBA00022729"/>
    </source>
</evidence>
<protein>
    <recommendedName>
        <fullName evidence="9">Malectin-like domain-containing protein</fullName>
    </recommendedName>
</protein>
<sequence length="543" mass="61455">MVLMSKYILFAILQGAFILLSVLVQAQDQAGFISIDCGTSGDSSYTDEETGFTYLSDSNFAETGENRDVSAAYKLLTDEKQLWNVRSFPEGTRNCYTLKPSQGKDTRYLIRARFMYGNYNNESTVPEFDLYVGANLWDRVVIKYSWTIINKEIIYVPSSDYIHVCLVNTGLGVPFISVLELRPLNNETYVSTEGPLQLYKRYDFASSTDRVVRYKDDVYDRLWSPFQTDIWKPLNTSLKNDTSISKNSYGVPFAVINTAYTRNRSTSYMGIYWSSTNRNSKYFFYMHFAELAKLKKNQSRVFNIYINGELWYGPFSPPYLRESTIYSFSAIETDSEGMIKIWFNKTRNSTLPPLVNAMEIYILKEFLDQETNQTDVQAILNIKLEYELKRNWQGDPCAPKAYSWDGLICSFDTTNLPRIISLNLSSSGLQGKISPYIADLTMLQYLDLSNNSLSGRVPEFLAELPSLTILNLKGNNLTGSVPPALLERSKNGLSLSVDSYLLGNETSSPPSNNTSSADPGYSFGKNKFVLPLLASGCLLSFVL</sequence>
<keyword evidence="7" id="KW-0472">Membrane</keyword>
<dbReference type="Pfam" id="PF12819">
    <property type="entry name" value="Malectin_like"/>
    <property type="match status" value="1"/>
</dbReference>
<dbReference type="AlphaFoldDB" id="W9S3X6"/>
<dbReference type="InterPro" id="IPR024788">
    <property type="entry name" value="Malectin-like_Carb-bd_dom"/>
</dbReference>
<evidence type="ECO:0000256" key="1">
    <source>
        <dbReference type="ARBA" id="ARBA00004167"/>
    </source>
</evidence>
<dbReference type="FunFam" id="3.80.10.10:FF:000129">
    <property type="entry name" value="Leucine-rich repeat receptor-like kinase"/>
    <property type="match status" value="1"/>
</dbReference>
<dbReference type="PANTHER" id="PTHR45631:SF202">
    <property type="entry name" value="SENESCENCE-INDUCED RECEPTOR-LIKE SERINE_THREONINE-PROTEIN KINASE"/>
    <property type="match status" value="1"/>
</dbReference>
<gene>
    <name evidence="10" type="ORF">L484_003124</name>
</gene>
<dbReference type="OrthoDB" id="2017114at2759"/>
<dbReference type="Pfam" id="PF12799">
    <property type="entry name" value="LRR_4"/>
    <property type="match status" value="1"/>
</dbReference>
<keyword evidence="3" id="KW-0812">Transmembrane</keyword>
<proteinExistence type="predicted"/>
<dbReference type="PANTHER" id="PTHR45631">
    <property type="entry name" value="OS07G0107800 PROTEIN-RELATED"/>
    <property type="match status" value="1"/>
</dbReference>
<evidence type="ECO:0000313" key="11">
    <source>
        <dbReference type="Proteomes" id="UP000030645"/>
    </source>
</evidence>
<dbReference type="EMBL" id="KE345588">
    <property type="protein sequence ID" value="EXC07680.1"/>
    <property type="molecule type" value="Genomic_DNA"/>
</dbReference>
<feature type="domain" description="Malectin-like" evidence="9">
    <location>
        <begin position="35"/>
        <end position="361"/>
    </location>
</feature>
<evidence type="ECO:0000256" key="7">
    <source>
        <dbReference type="ARBA" id="ARBA00023136"/>
    </source>
</evidence>
<evidence type="ECO:0000256" key="5">
    <source>
        <dbReference type="ARBA" id="ARBA00022737"/>
    </source>
</evidence>
<dbReference type="STRING" id="981085.W9S3X6"/>
<evidence type="ECO:0000256" key="2">
    <source>
        <dbReference type="ARBA" id="ARBA00022614"/>
    </source>
</evidence>
<evidence type="ECO:0000256" key="8">
    <source>
        <dbReference type="SAM" id="SignalP"/>
    </source>
</evidence>
<dbReference type="eggNOG" id="ENOG502QQCZ">
    <property type="taxonomic scope" value="Eukaryota"/>
</dbReference>
<dbReference type="Gene3D" id="3.80.10.10">
    <property type="entry name" value="Ribonuclease Inhibitor"/>
    <property type="match status" value="1"/>
</dbReference>
<evidence type="ECO:0000256" key="3">
    <source>
        <dbReference type="ARBA" id="ARBA00022692"/>
    </source>
</evidence>
<evidence type="ECO:0000313" key="10">
    <source>
        <dbReference type="EMBL" id="EXC07680.1"/>
    </source>
</evidence>
<dbReference type="GO" id="GO:0016020">
    <property type="term" value="C:membrane"/>
    <property type="evidence" value="ECO:0007669"/>
    <property type="project" value="UniProtKB-SubCell"/>
</dbReference>
<dbReference type="Gene3D" id="2.60.120.430">
    <property type="entry name" value="Galactose-binding lectin"/>
    <property type="match status" value="1"/>
</dbReference>
<dbReference type="InterPro" id="IPR025875">
    <property type="entry name" value="Leu-rich_rpt_4"/>
</dbReference>